<evidence type="ECO:0000313" key="1">
    <source>
        <dbReference type="EMBL" id="KRZ47438.1"/>
    </source>
</evidence>
<accession>A0A0V1KKB3</accession>
<protein>
    <submittedName>
        <fullName evidence="1">Uncharacterized protein</fullName>
    </submittedName>
</protein>
<dbReference type="EMBL" id="JYDW01000101">
    <property type="protein sequence ID" value="KRZ56077.1"/>
    <property type="molecule type" value="Genomic_DNA"/>
</dbReference>
<sequence>MGLPHLEDTASFFKALRESNTARESGGCAGY</sequence>
<evidence type="ECO:0000313" key="3">
    <source>
        <dbReference type="Proteomes" id="UP000054721"/>
    </source>
</evidence>
<comment type="caution">
    <text evidence="1">The sequence shown here is derived from an EMBL/GenBank/DDBJ whole genome shotgun (WGS) entry which is preliminary data.</text>
</comment>
<dbReference type="Proteomes" id="UP000054721">
    <property type="component" value="Unassembled WGS sequence"/>
</dbReference>
<dbReference type="AlphaFoldDB" id="A0A0V1KKB3"/>
<gene>
    <name evidence="1" type="ORF">T02_3615</name>
    <name evidence="2" type="ORF">T02_9760</name>
</gene>
<proteinExistence type="predicted"/>
<reference evidence="1 3" key="1">
    <citation type="submission" date="2015-05" db="EMBL/GenBank/DDBJ databases">
        <title>Evolution of Trichinella species and genotypes.</title>
        <authorList>
            <person name="Korhonen P.K."/>
            <person name="Edoardo P."/>
            <person name="Giuseppe L.R."/>
            <person name="Gasser R.B."/>
        </authorList>
    </citation>
    <scope>NUCLEOTIDE SEQUENCE [LARGE SCALE GENOMIC DNA]</scope>
    <source>
        <strain evidence="1">ISS10</strain>
    </source>
</reference>
<evidence type="ECO:0000313" key="2">
    <source>
        <dbReference type="EMBL" id="KRZ56077.1"/>
    </source>
</evidence>
<dbReference type="EMBL" id="JYDW01000796">
    <property type="protein sequence ID" value="KRZ47438.1"/>
    <property type="molecule type" value="Genomic_DNA"/>
</dbReference>
<name>A0A0V1KKB3_9BILA</name>
<organism evidence="1 3">
    <name type="scientific">Trichinella nativa</name>
    <dbReference type="NCBI Taxonomy" id="6335"/>
    <lineage>
        <taxon>Eukaryota</taxon>
        <taxon>Metazoa</taxon>
        <taxon>Ecdysozoa</taxon>
        <taxon>Nematoda</taxon>
        <taxon>Enoplea</taxon>
        <taxon>Dorylaimia</taxon>
        <taxon>Trichinellida</taxon>
        <taxon>Trichinellidae</taxon>
        <taxon>Trichinella</taxon>
    </lineage>
</organism>
<keyword evidence="3" id="KW-1185">Reference proteome</keyword>